<sequence length="304" mass="34340">MKSGSIEAGPEAFQSYIKVEEVGTSTSSGHKPLTVGGWAQARDQPVYENFDIQAGMSEFKSPYRAAPTPVSISGSTIFDLPLTIRSGSRQIIPPCDSLFSPSTASNVKSSLSYAPQKRSRYTGICHICADKENPKTCKSEPSSFRHRFQQIFCVSFNIPACAERRQSSDHRKFLHTTNFYHIHPNIDADTFLTLRKEEVGGTSGIFFNAECIIYFSLPVNFLGLVFNDTDVWYMRKRVNFTPLIQWKRGARHATRADCLGEVRNHRTIYGNWRGSRATVTGLVVDCTTFFDIQKLRRLQRARMD</sequence>
<name>B0DKN4_LACBS</name>
<accession>B0DKN4</accession>
<organism evidence="2">
    <name type="scientific">Laccaria bicolor (strain S238N-H82 / ATCC MYA-4686)</name>
    <name type="common">Bicoloured deceiver</name>
    <name type="synonym">Laccaria laccata var. bicolor</name>
    <dbReference type="NCBI Taxonomy" id="486041"/>
    <lineage>
        <taxon>Eukaryota</taxon>
        <taxon>Fungi</taxon>
        <taxon>Dikarya</taxon>
        <taxon>Basidiomycota</taxon>
        <taxon>Agaricomycotina</taxon>
        <taxon>Agaricomycetes</taxon>
        <taxon>Agaricomycetidae</taxon>
        <taxon>Agaricales</taxon>
        <taxon>Agaricineae</taxon>
        <taxon>Hydnangiaceae</taxon>
        <taxon>Laccaria</taxon>
    </lineage>
</organism>
<proteinExistence type="predicted"/>
<dbReference type="InParanoid" id="B0DKN4"/>
<dbReference type="HOGENOM" id="CLU_915472_0_0_1"/>
<dbReference type="Proteomes" id="UP000001194">
    <property type="component" value="Unassembled WGS sequence"/>
</dbReference>
<reference evidence="1 2" key="1">
    <citation type="journal article" date="2008" name="Nature">
        <title>The genome of Laccaria bicolor provides insights into mycorrhizal symbiosis.</title>
        <authorList>
            <person name="Martin F."/>
            <person name="Aerts A."/>
            <person name="Ahren D."/>
            <person name="Brun A."/>
            <person name="Danchin E.G.J."/>
            <person name="Duchaussoy F."/>
            <person name="Gibon J."/>
            <person name="Kohler A."/>
            <person name="Lindquist E."/>
            <person name="Pereda V."/>
            <person name="Salamov A."/>
            <person name="Shapiro H.J."/>
            <person name="Wuyts J."/>
            <person name="Blaudez D."/>
            <person name="Buee M."/>
            <person name="Brokstein P."/>
            <person name="Canbaeck B."/>
            <person name="Cohen D."/>
            <person name="Courty P.E."/>
            <person name="Coutinho P.M."/>
            <person name="Delaruelle C."/>
            <person name="Detter J.C."/>
            <person name="Deveau A."/>
            <person name="DiFazio S."/>
            <person name="Duplessis S."/>
            <person name="Fraissinet-Tachet L."/>
            <person name="Lucic E."/>
            <person name="Frey-Klett P."/>
            <person name="Fourrey C."/>
            <person name="Feussner I."/>
            <person name="Gay G."/>
            <person name="Grimwood J."/>
            <person name="Hoegger P.J."/>
            <person name="Jain P."/>
            <person name="Kilaru S."/>
            <person name="Labbe J."/>
            <person name="Lin Y.C."/>
            <person name="Legue V."/>
            <person name="Le Tacon F."/>
            <person name="Marmeisse R."/>
            <person name="Melayah D."/>
            <person name="Montanini B."/>
            <person name="Muratet M."/>
            <person name="Nehls U."/>
            <person name="Niculita-Hirzel H."/>
            <person name="Oudot-Le Secq M.P."/>
            <person name="Peter M."/>
            <person name="Quesneville H."/>
            <person name="Rajashekar B."/>
            <person name="Reich M."/>
            <person name="Rouhier N."/>
            <person name="Schmutz J."/>
            <person name="Yin T."/>
            <person name="Chalot M."/>
            <person name="Henrissat B."/>
            <person name="Kuees U."/>
            <person name="Lucas S."/>
            <person name="Van de Peer Y."/>
            <person name="Podila G.K."/>
            <person name="Polle A."/>
            <person name="Pukkila P.J."/>
            <person name="Richardson P.M."/>
            <person name="Rouze P."/>
            <person name="Sanders I.R."/>
            <person name="Stajich J.E."/>
            <person name="Tunlid A."/>
            <person name="Tuskan G."/>
            <person name="Grigoriev I.V."/>
        </authorList>
    </citation>
    <scope>NUCLEOTIDE SEQUENCE [LARGE SCALE GENOMIC DNA]</scope>
    <source>
        <strain evidence="2">S238N-H82 / ATCC MYA-4686</strain>
    </source>
</reference>
<evidence type="ECO:0000313" key="1">
    <source>
        <dbReference type="EMBL" id="EDR04772.1"/>
    </source>
</evidence>
<dbReference type="AlphaFoldDB" id="B0DKN4"/>
<evidence type="ECO:0000313" key="2">
    <source>
        <dbReference type="Proteomes" id="UP000001194"/>
    </source>
</evidence>
<dbReference type="RefSeq" id="XP_001884596.1">
    <property type="nucleotide sequence ID" value="XM_001884561.1"/>
</dbReference>
<dbReference type="GeneID" id="6080178"/>
<gene>
    <name evidence="1" type="ORF">LACBIDRAFT_330237</name>
</gene>
<keyword evidence="2" id="KW-1185">Reference proteome</keyword>
<dbReference type="EMBL" id="DS547116">
    <property type="protein sequence ID" value="EDR04772.1"/>
    <property type="molecule type" value="Genomic_DNA"/>
</dbReference>
<dbReference type="KEGG" id="lbc:LACBIDRAFT_330237"/>
<protein>
    <submittedName>
        <fullName evidence="1">Predicted protein</fullName>
    </submittedName>
</protein>